<reference evidence="2" key="1">
    <citation type="journal article" date="2016" name="PLoS ONE">
        <title>A Deep Insight into the Sialome of Male and Female Aedes aegypti Mosquitoes.</title>
        <authorList>
            <person name="Ribeiro J.M."/>
            <person name="Martin-Martin I."/>
            <person name="Arca B."/>
            <person name="Calvo E."/>
        </authorList>
    </citation>
    <scope>NUCLEOTIDE SEQUENCE</scope>
    <source>
        <strain evidence="2">Liverpool</strain>
        <tissue evidence="2">Salivary glands</tissue>
    </source>
</reference>
<name>A0A0P6J5Q9_AEDAE</name>
<protein>
    <submittedName>
        <fullName evidence="2">Uncharacterized protein</fullName>
    </submittedName>
</protein>
<proteinExistence type="evidence at transcript level"/>
<evidence type="ECO:0000313" key="2">
    <source>
        <dbReference type="EMBL" id="JAN95502.1"/>
    </source>
</evidence>
<dbReference type="PANTHER" id="PTHR33198:SF19">
    <property type="entry name" value="CCHC-TYPE DOMAIN-CONTAINING PROTEIN"/>
    <property type="match status" value="1"/>
</dbReference>
<dbReference type="AlphaFoldDB" id="A0A0P6J5Q9"/>
<dbReference type="VEuPathDB" id="VectorBase:AAEL011631"/>
<feature type="compositionally biased region" description="Acidic residues" evidence="1">
    <location>
        <begin position="222"/>
        <end position="237"/>
    </location>
</feature>
<feature type="region of interest" description="Disordered" evidence="1">
    <location>
        <begin position="207"/>
        <end position="320"/>
    </location>
</feature>
<dbReference type="PANTHER" id="PTHR33198">
    <property type="entry name" value="ANK_REP_REGION DOMAIN-CONTAINING PROTEIN-RELATED"/>
    <property type="match status" value="1"/>
</dbReference>
<dbReference type="EMBL" id="GDUN01000417">
    <property type="protein sequence ID" value="JAN95502.1"/>
    <property type="molecule type" value="mRNA"/>
</dbReference>
<evidence type="ECO:0000256" key="1">
    <source>
        <dbReference type="SAM" id="MobiDB-lite"/>
    </source>
</evidence>
<accession>A0A0P6J5Q9</accession>
<sequence>MPLVNHIEPYVPGTIPFSQYLEQMEWVFIDNKMADANEQKASFLAACGKEVYSELKLLFPGKDLKTVSFKEITDSLKKRYDKTESDMIQRFKFYQRVQGPTESAEDFILAVKLQAELCEFGEFKDIAIRDKLVCGIRDPDVQQRLFDEEALTLAKAEKIIINRELAGANRKLVSRESDRVSVGGRIYSAHRNQLKLVGTPKRRGLFLGRSERNQRRKRTREDDDDDDRFSDDDEEDFYGFPSDSFIYSDGGGRNGVSSRSPEAEVGVPRRRSVSRVEEGLRRSSSLPVEEVEPQAGPSYRAVCQSSPSKSRQESVRRSKRPKRLKKDFDYEYYLLCCVCLYAMEAF</sequence>
<organism evidence="2">
    <name type="scientific">Aedes aegypti</name>
    <name type="common">Yellowfever mosquito</name>
    <name type="synonym">Culex aegypti</name>
    <dbReference type="NCBI Taxonomy" id="7159"/>
    <lineage>
        <taxon>Eukaryota</taxon>
        <taxon>Metazoa</taxon>
        <taxon>Ecdysozoa</taxon>
        <taxon>Arthropoda</taxon>
        <taxon>Hexapoda</taxon>
        <taxon>Insecta</taxon>
        <taxon>Pterygota</taxon>
        <taxon>Neoptera</taxon>
        <taxon>Endopterygota</taxon>
        <taxon>Diptera</taxon>
        <taxon>Nematocera</taxon>
        <taxon>Culicoidea</taxon>
        <taxon>Culicidae</taxon>
        <taxon>Culicinae</taxon>
        <taxon>Aedini</taxon>
        <taxon>Aedes</taxon>
        <taxon>Stegomyia</taxon>
    </lineage>
</organism>